<feature type="active site" evidence="3">
    <location>
        <position position="181"/>
    </location>
</feature>
<dbReference type="InterPro" id="IPR013328">
    <property type="entry name" value="6PGD_dom2"/>
</dbReference>
<dbReference type="InterPro" id="IPR008927">
    <property type="entry name" value="6-PGluconate_DH-like_C_sf"/>
</dbReference>
<keyword evidence="6" id="KW-1185">Reference proteome</keyword>
<dbReference type="SUPFAM" id="SSF48179">
    <property type="entry name" value="6-phosphogluconate dehydrogenase C-terminal domain-like"/>
    <property type="match status" value="1"/>
</dbReference>
<dbReference type="EMBL" id="DF237165">
    <property type="protein sequence ID" value="GAQ84999.1"/>
    <property type="molecule type" value="Genomic_DNA"/>
</dbReference>
<sequence>MAETSHENNGVGYVGIGAMGKGIAANLLAYTQQEGRPFFVSNRTKDKASFLVDKGATLVNSPSDLPAKCSVVMSCLANDAAVQEVFGEYLQGKPSRGSLYIDCSTIYPTTAEELTEKGQLAEVHFIHCPVFGGPGAAADKKLLVVSAGDAESRAQAKPYLEAIGKGVLDVGDQARSSGALKLIGNFFVSSMIELIAEGTALADRNNIPQSAVLEVLNLLYPSPIVERNFDRITTDAFECTADRPGTPVINGIKDVSHIVRLGQNSGVPLATAETMLRHLQGLKEEGKEGLDWSAVALGVRKQTK</sequence>
<evidence type="ECO:0000259" key="4">
    <source>
        <dbReference type="Pfam" id="PF03446"/>
    </source>
</evidence>
<organism evidence="5 6">
    <name type="scientific">Klebsormidium nitens</name>
    <name type="common">Green alga</name>
    <name type="synonym">Ulothrix nitens</name>
    <dbReference type="NCBI Taxonomy" id="105231"/>
    <lineage>
        <taxon>Eukaryota</taxon>
        <taxon>Viridiplantae</taxon>
        <taxon>Streptophyta</taxon>
        <taxon>Klebsormidiophyceae</taxon>
        <taxon>Klebsormidiales</taxon>
        <taxon>Klebsormidiaceae</taxon>
        <taxon>Klebsormidium</taxon>
    </lineage>
</organism>
<dbReference type="Gene3D" id="1.10.1040.10">
    <property type="entry name" value="N-(1-d-carboxylethyl)-l-norvaline Dehydrogenase, domain 2"/>
    <property type="match status" value="1"/>
</dbReference>
<dbReference type="AlphaFoldDB" id="A0A1Y1I6E8"/>
<proteinExistence type="inferred from homology"/>
<dbReference type="InterPro" id="IPR006115">
    <property type="entry name" value="6PGDH_NADP-bd"/>
</dbReference>
<keyword evidence="2" id="KW-0560">Oxidoreductase</keyword>
<dbReference type="GO" id="GO:0050661">
    <property type="term" value="F:NADP binding"/>
    <property type="evidence" value="ECO:0007669"/>
    <property type="project" value="InterPro"/>
</dbReference>
<evidence type="ECO:0000256" key="3">
    <source>
        <dbReference type="PIRSR" id="PIRSR000103-1"/>
    </source>
</evidence>
<dbReference type="GO" id="GO:0016491">
    <property type="term" value="F:oxidoreductase activity"/>
    <property type="evidence" value="ECO:0007669"/>
    <property type="project" value="UniProtKB-KW"/>
</dbReference>
<evidence type="ECO:0000313" key="6">
    <source>
        <dbReference type="Proteomes" id="UP000054558"/>
    </source>
</evidence>
<dbReference type="InterPro" id="IPR051265">
    <property type="entry name" value="HIBADH-related_NP60_sf"/>
</dbReference>
<name>A0A1Y1I6E8_KLENI</name>
<dbReference type="PIRSF" id="PIRSF000103">
    <property type="entry name" value="HIBADH"/>
    <property type="match status" value="1"/>
</dbReference>
<reference evidence="5 6" key="1">
    <citation type="journal article" date="2014" name="Nat. Commun.">
        <title>Klebsormidium flaccidum genome reveals primary factors for plant terrestrial adaptation.</title>
        <authorList>
            <person name="Hori K."/>
            <person name="Maruyama F."/>
            <person name="Fujisawa T."/>
            <person name="Togashi T."/>
            <person name="Yamamoto N."/>
            <person name="Seo M."/>
            <person name="Sato S."/>
            <person name="Yamada T."/>
            <person name="Mori H."/>
            <person name="Tajima N."/>
            <person name="Moriyama T."/>
            <person name="Ikeuchi M."/>
            <person name="Watanabe M."/>
            <person name="Wada H."/>
            <person name="Kobayashi K."/>
            <person name="Saito M."/>
            <person name="Masuda T."/>
            <person name="Sasaki-Sekimoto Y."/>
            <person name="Mashiguchi K."/>
            <person name="Awai K."/>
            <person name="Shimojima M."/>
            <person name="Masuda S."/>
            <person name="Iwai M."/>
            <person name="Nobusawa T."/>
            <person name="Narise T."/>
            <person name="Kondo S."/>
            <person name="Saito H."/>
            <person name="Sato R."/>
            <person name="Murakawa M."/>
            <person name="Ihara Y."/>
            <person name="Oshima-Yamada Y."/>
            <person name="Ohtaka K."/>
            <person name="Satoh M."/>
            <person name="Sonobe K."/>
            <person name="Ishii M."/>
            <person name="Ohtani R."/>
            <person name="Kanamori-Sato M."/>
            <person name="Honoki R."/>
            <person name="Miyazaki D."/>
            <person name="Mochizuki H."/>
            <person name="Umetsu J."/>
            <person name="Higashi K."/>
            <person name="Shibata D."/>
            <person name="Kamiya Y."/>
            <person name="Sato N."/>
            <person name="Nakamura Y."/>
            <person name="Tabata S."/>
            <person name="Ida S."/>
            <person name="Kurokawa K."/>
            <person name="Ohta H."/>
        </authorList>
    </citation>
    <scope>NUCLEOTIDE SEQUENCE [LARGE SCALE GENOMIC DNA]</scope>
    <source>
        <strain evidence="5 6">NIES-2285</strain>
    </source>
</reference>
<accession>A0A1Y1I6E8</accession>
<dbReference type="Gene3D" id="3.40.50.720">
    <property type="entry name" value="NAD(P)-binding Rossmann-like Domain"/>
    <property type="match status" value="1"/>
</dbReference>
<feature type="domain" description="6-phosphogluconate dehydrogenase NADP-binding" evidence="4">
    <location>
        <begin position="11"/>
        <end position="168"/>
    </location>
</feature>
<dbReference type="PANTHER" id="PTHR43580:SF8">
    <property type="entry name" value="6-PHOSPHOGLUCONATE DEHYDROGENASE NADP-BINDING DOMAIN-CONTAINING PROTEIN-RELATED"/>
    <property type="match status" value="1"/>
</dbReference>
<dbReference type="PANTHER" id="PTHR43580">
    <property type="entry name" value="OXIDOREDUCTASE GLYR1-RELATED"/>
    <property type="match status" value="1"/>
</dbReference>
<gene>
    <name evidence="5" type="ORF">KFL_002160090</name>
</gene>
<evidence type="ECO:0000313" key="5">
    <source>
        <dbReference type="EMBL" id="GAQ84999.1"/>
    </source>
</evidence>
<protein>
    <submittedName>
        <fullName evidence="5">3-hydroxyisobutyrate dehydrogenase</fullName>
    </submittedName>
</protein>
<dbReference type="Proteomes" id="UP000054558">
    <property type="component" value="Unassembled WGS sequence"/>
</dbReference>
<dbReference type="OrthoDB" id="435038at2759"/>
<dbReference type="STRING" id="105231.A0A1Y1I6E8"/>
<dbReference type="SUPFAM" id="SSF51735">
    <property type="entry name" value="NAD(P)-binding Rossmann-fold domains"/>
    <property type="match status" value="1"/>
</dbReference>
<dbReference type="Pfam" id="PF03446">
    <property type="entry name" value="NAD_binding_2"/>
    <property type="match status" value="1"/>
</dbReference>
<evidence type="ECO:0000256" key="1">
    <source>
        <dbReference type="ARBA" id="ARBA00007598"/>
    </source>
</evidence>
<comment type="similarity">
    <text evidence="1">Belongs to the HIBADH-related family. NP60 subfamily.</text>
</comment>
<dbReference type="OMA" id="ERDHRPG"/>
<evidence type="ECO:0000256" key="2">
    <source>
        <dbReference type="ARBA" id="ARBA00023002"/>
    </source>
</evidence>
<dbReference type="InterPro" id="IPR015815">
    <property type="entry name" value="HIBADH-related"/>
</dbReference>
<dbReference type="InterPro" id="IPR036291">
    <property type="entry name" value="NAD(P)-bd_dom_sf"/>
</dbReference>